<dbReference type="Gene3D" id="1.10.3720.10">
    <property type="entry name" value="MetI-like"/>
    <property type="match status" value="1"/>
</dbReference>
<keyword evidence="4 7" id="KW-0812">Transmembrane</keyword>
<comment type="similarity">
    <text evidence="7">Belongs to the binding-protein-dependent transport system permease family.</text>
</comment>
<feature type="transmembrane region" description="Helical" evidence="7">
    <location>
        <begin position="106"/>
        <end position="127"/>
    </location>
</feature>
<sequence length="326" mass="36730">MKWYIAKRLAFTLFATWIALTVTFGLITASPNQAQMKSMMSCAATGDNPEECKERFREQHNLDQSATERYKNYMINMATLNWGWSDSRSQYVIPALLDAWKYTAQYAIPVLVISTVIGYALGLYSAYKPYTLSDYAGSFVAFFGISIPNFWFAIILIMLLGVRFESLPVYYQSGIPQQQGWFSIANIKQLLLPITVLLTASFAFQTRYSRAQALEQMNQEFVKVAKAKGASHYRLMVWHVLRMAAVPLSTSFVGRMLGIFFAGSVVIEQIFSIPGLGFMMYTAIVEQDTALVLAMTLITVFLAIIGNLLEDIAYVLLDPRIDYGGR</sequence>
<evidence type="ECO:0000256" key="4">
    <source>
        <dbReference type="ARBA" id="ARBA00022692"/>
    </source>
</evidence>
<reference evidence="9 10" key="1">
    <citation type="submission" date="2018-12" db="EMBL/GenBank/DDBJ databases">
        <title>Genome analysis provides insights into bioremediation potentialities of Halogeometricum borinquense strain N11.</title>
        <authorList>
            <person name="Najjari A."/>
            <person name="Youssef N."/>
            <person name="Fhoula I."/>
            <person name="Ben Dhia O."/>
            <person name="Mahjoubi M."/>
            <person name="Ouzari H.I."/>
            <person name="Cherif A."/>
        </authorList>
    </citation>
    <scope>NUCLEOTIDE SEQUENCE [LARGE SCALE GENOMIC DNA]</scope>
    <source>
        <strain evidence="9 10">N11</strain>
    </source>
</reference>
<evidence type="ECO:0000256" key="7">
    <source>
        <dbReference type="RuleBase" id="RU363032"/>
    </source>
</evidence>
<dbReference type="PROSITE" id="PS50928">
    <property type="entry name" value="ABC_TM1"/>
    <property type="match status" value="1"/>
</dbReference>
<keyword evidence="2 7" id="KW-0813">Transport</keyword>
<dbReference type="Pfam" id="PF00528">
    <property type="entry name" value="BPD_transp_1"/>
    <property type="match status" value="1"/>
</dbReference>
<dbReference type="RefSeq" id="WP_129786459.1">
    <property type="nucleotide sequence ID" value="NZ_RZHH01000003.1"/>
</dbReference>
<evidence type="ECO:0000256" key="3">
    <source>
        <dbReference type="ARBA" id="ARBA00022475"/>
    </source>
</evidence>
<evidence type="ECO:0000256" key="2">
    <source>
        <dbReference type="ARBA" id="ARBA00022448"/>
    </source>
</evidence>
<dbReference type="AlphaFoldDB" id="A0A482T9B3"/>
<evidence type="ECO:0000256" key="6">
    <source>
        <dbReference type="ARBA" id="ARBA00023136"/>
    </source>
</evidence>
<feature type="transmembrane region" description="Helical" evidence="7">
    <location>
        <begin position="181"/>
        <end position="204"/>
    </location>
</feature>
<keyword evidence="5 7" id="KW-1133">Transmembrane helix</keyword>
<gene>
    <name evidence="9" type="ORF">ELS19_18715</name>
</gene>
<protein>
    <submittedName>
        <fullName evidence="9">ABC transporter permease</fullName>
    </submittedName>
</protein>
<dbReference type="Proteomes" id="UP000294028">
    <property type="component" value="Unassembled WGS sequence"/>
</dbReference>
<evidence type="ECO:0000256" key="5">
    <source>
        <dbReference type="ARBA" id="ARBA00022989"/>
    </source>
</evidence>
<dbReference type="PANTHER" id="PTHR30465:SF0">
    <property type="entry name" value="OLIGOPEPTIDE TRANSPORT SYSTEM PERMEASE PROTEIN APPB"/>
    <property type="match status" value="1"/>
</dbReference>
<dbReference type="PANTHER" id="PTHR30465">
    <property type="entry name" value="INNER MEMBRANE ABC TRANSPORTER"/>
    <property type="match status" value="1"/>
</dbReference>
<keyword evidence="6 7" id="KW-0472">Membrane</keyword>
<feature type="transmembrane region" description="Helical" evidence="7">
    <location>
        <begin position="290"/>
        <end position="309"/>
    </location>
</feature>
<feature type="transmembrane region" description="Helical" evidence="7">
    <location>
        <begin position="139"/>
        <end position="161"/>
    </location>
</feature>
<comment type="subcellular location">
    <subcellularLocation>
        <location evidence="1 7">Cell membrane</location>
        <topology evidence="1 7">Multi-pass membrane protein</topology>
    </subcellularLocation>
</comment>
<dbReference type="GO" id="GO:0055085">
    <property type="term" value="P:transmembrane transport"/>
    <property type="evidence" value="ECO:0007669"/>
    <property type="project" value="InterPro"/>
</dbReference>
<evidence type="ECO:0000259" key="8">
    <source>
        <dbReference type="PROSITE" id="PS50928"/>
    </source>
</evidence>
<dbReference type="InterPro" id="IPR035906">
    <property type="entry name" value="MetI-like_sf"/>
</dbReference>
<proteinExistence type="inferred from homology"/>
<organism evidence="9 10">
    <name type="scientific">Halogeometricum borinquense</name>
    <dbReference type="NCBI Taxonomy" id="60847"/>
    <lineage>
        <taxon>Archaea</taxon>
        <taxon>Methanobacteriati</taxon>
        <taxon>Methanobacteriota</taxon>
        <taxon>Stenosarchaea group</taxon>
        <taxon>Halobacteria</taxon>
        <taxon>Halobacteriales</taxon>
        <taxon>Haloferacaceae</taxon>
        <taxon>Halogeometricum</taxon>
    </lineage>
</organism>
<feature type="domain" description="ABC transmembrane type-1" evidence="8">
    <location>
        <begin position="100"/>
        <end position="310"/>
    </location>
</feature>
<comment type="caution">
    <text evidence="9">The sequence shown here is derived from an EMBL/GenBank/DDBJ whole genome shotgun (WGS) entry which is preliminary data.</text>
</comment>
<dbReference type="GO" id="GO:0005886">
    <property type="term" value="C:plasma membrane"/>
    <property type="evidence" value="ECO:0007669"/>
    <property type="project" value="UniProtKB-SubCell"/>
</dbReference>
<name>A0A482T9B3_9EURY</name>
<dbReference type="InterPro" id="IPR000515">
    <property type="entry name" value="MetI-like"/>
</dbReference>
<accession>A0A482T9B3</accession>
<evidence type="ECO:0000313" key="10">
    <source>
        <dbReference type="Proteomes" id="UP000294028"/>
    </source>
</evidence>
<evidence type="ECO:0000313" key="9">
    <source>
        <dbReference type="EMBL" id="RYJ08539.1"/>
    </source>
</evidence>
<feature type="transmembrane region" description="Helical" evidence="7">
    <location>
        <begin position="259"/>
        <end position="278"/>
    </location>
</feature>
<keyword evidence="3" id="KW-1003">Cell membrane</keyword>
<dbReference type="EMBL" id="RZHH01000003">
    <property type="protein sequence ID" value="RYJ08539.1"/>
    <property type="molecule type" value="Genomic_DNA"/>
</dbReference>
<dbReference type="SUPFAM" id="SSF161098">
    <property type="entry name" value="MetI-like"/>
    <property type="match status" value="1"/>
</dbReference>
<dbReference type="CDD" id="cd06261">
    <property type="entry name" value="TM_PBP2"/>
    <property type="match status" value="1"/>
</dbReference>
<evidence type="ECO:0000256" key="1">
    <source>
        <dbReference type="ARBA" id="ARBA00004651"/>
    </source>
</evidence>